<protein>
    <recommendedName>
        <fullName evidence="5">J domain-containing protein</fullName>
    </recommendedName>
</protein>
<accession>A0A9P6H153</accession>
<evidence type="ECO:0000313" key="3">
    <source>
        <dbReference type="EMBL" id="KAF9765031.1"/>
    </source>
</evidence>
<proteinExistence type="predicted"/>
<feature type="chain" id="PRO_5040483571" description="J domain-containing protein" evidence="2">
    <location>
        <begin position="17"/>
        <end position="190"/>
    </location>
</feature>
<feature type="transmembrane region" description="Helical" evidence="1">
    <location>
        <begin position="116"/>
        <end position="136"/>
    </location>
</feature>
<gene>
    <name evidence="3" type="ORF">NGRA_0070</name>
</gene>
<evidence type="ECO:0000256" key="1">
    <source>
        <dbReference type="SAM" id="Phobius"/>
    </source>
</evidence>
<keyword evidence="1" id="KW-0472">Membrane</keyword>
<name>A0A9P6H153_9MICR</name>
<dbReference type="OrthoDB" id="2196113at2759"/>
<dbReference type="EMBL" id="SBJO01000002">
    <property type="protein sequence ID" value="KAF9765031.1"/>
    <property type="molecule type" value="Genomic_DNA"/>
</dbReference>
<organism evidence="3 4">
    <name type="scientific">Nosema granulosis</name>
    <dbReference type="NCBI Taxonomy" id="83296"/>
    <lineage>
        <taxon>Eukaryota</taxon>
        <taxon>Fungi</taxon>
        <taxon>Fungi incertae sedis</taxon>
        <taxon>Microsporidia</taxon>
        <taxon>Nosematidae</taxon>
        <taxon>Nosema</taxon>
    </lineage>
</organism>
<dbReference type="AlphaFoldDB" id="A0A9P6H153"/>
<evidence type="ECO:0008006" key="5">
    <source>
        <dbReference type="Google" id="ProtNLM"/>
    </source>
</evidence>
<keyword evidence="4" id="KW-1185">Reference proteome</keyword>
<keyword evidence="1" id="KW-0812">Transmembrane</keyword>
<dbReference type="Proteomes" id="UP000740883">
    <property type="component" value="Unassembled WGS sequence"/>
</dbReference>
<dbReference type="InterPro" id="IPR036869">
    <property type="entry name" value="J_dom_sf"/>
</dbReference>
<reference evidence="3 4" key="1">
    <citation type="journal article" date="2020" name="Genome Biol. Evol.">
        <title>Comparative genomics of strictly vertically transmitted, feminizing microsporidia endosymbionts of amphipod crustaceans.</title>
        <authorList>
            <person name="Cormier A."/>
            <person name="Chebbi M.A."/>
            <person name="Giraud I."/>
            <person name="Wattier R."/>
            <person name="Teixeira M."/>
            <person name="Gilbert C."/>
            <person name="Rigaud T."/>
            <person name="Cordaux R."/>
        </authorList>
    </citation>
    <scope>NUCLEOTIDE SEQUENCE [LARGE SCALE GENOMIC DNA]</scope>
    <source>
        <strain evidence="3 4">Ou3-Ou53</strain>
    </source>
</reference>
<feature type="signal peptide" evidence="2">
    <location>
        <begin position="1"/>
        <end position="16"/>
    </location>
</feature>
<comment type="caution">
    <text evidence="3">The sequence shown here is derived from an EMBL/GenBank/DDBJ whole genome shotgun (WGS) entry which is preliminary data.</text>
</comment>
<evidence type="ECO:0000256" key="2">
    <source>
        <dbReference type="SAM" id="SignalP"/>
    </source>
</evidence>
<keyword evidence="2" id="KW-0732">Signal</keyword>
<evidence type="ECO:0000313" key="4">
    <source>
        <dbReference type="Proteomes" id="UP000740883"/>
    </source>
</evidence>
<dbReference type="SUPFAM" id="SSF46565">
    <property type="entry name" value="Chaperone J-domain"/>
    <property type="match status" value="1"/>
</dbReference>
<keyword evidence="1" id="KW-1133">Transmembrane helix</keyword>
<sequence length="190" mass="22522">MFFVVFLLQVFSSGHDDWQNVMSSIKDLKNKTNFSTFYELFNVSEGASFNKIRKNYMSMIRSKQPIASSLLPKHEQINILTQGFNILRKKREAYDFVLSNSSWLYDDRKNYENTKIIIFLSILALLISLDIIYYSIRYIRYCNSYVVVKPKNKKTKGENKEGKNSSVVYTDRPQMVIYRMYMCIRSIFIK</sequence>